<dbReference type="GO" id="GO:0016757">
    <property type="term" value="F:glycosyltransferase activity"/>
    <property type="evidence" value="ECO:0007669"/>
    <property type="project" value="TreeGrafter"/>
</dbReference>
<organism evidence="2 3">
    <name type="scientific">Puniceibacterium antarcticum</name>
    <dbReference type="NCBI Taxonomy" id="1206336"/>
    <lineage>
        <taxon>Bacteria</taxon>
        <taxon>Pseudomonadati</taxon>
        <taxon>Pseudomonadota</taxon>
        <taxon>Alphaproteobacteria</taxon>
        <taxon>Rhodobacterales</taxon>
        <taxon>Paracoccaceae</taxon>
        <taxon>Puniceibacterium</taxon>
    </lineage>
</organism>
<evidence type="ECO:0000313" key="2">
    <source>
        <dbReference type="EMBL" id="PIL21984.1"/>
    </source>
</evidence>
<keyword evidence="1" id="KW-0808">Transferase</keyword>
<sequence>MFDYFNHTLSCDNYLAEIHLTQNSATDHPWRGKQGVVKDYDPENAEILFVAGMDWTALAAHPGIEERVPVVNLVQGLRHASPSNPLFGFLRRRAIRLCVSDQVAQALKATVLCNGPIHVIPNGIDFGLLPVSDGIVDCDIFVSGSKQPRLASDLTARLQEQGYTVDCQIEHLPRSVFLTRMARTRVVVLLPLPEEGFYLPSLEALAMGLVVICPDCIGNRAFCIDRVTALTPPLDLDHLVAAVHEVTRDPLLSKTLRDKGKEISLRHDIRSERETFLNILEDIRQA</sequence>
<evidence type="ECO:0008006" key="4">
    <source>
        <dbReference type="Google" id="ProtNLM"/>
    </source>
</evidence>
<comment type="caution">
    <text evidence="2">The sequence shown here is derived from an EMBL/GenBank/DDBJ whole genome shotgun (WGS) entry which is preliminary data.</text>
</comment>
<proteinExistence type="predicted"/>
<dbReference type="PANTHER" id="PTHR46401">
    <property type="entry name" value="GLYCOSYLTRANSFERASE WBBK-RELATED"/>
    <property type="match status" value="1"/>
</dbReference>
<reference evidence="2 3" key="1">
    <citation type="submission" date="2013-09" db="EMBL/GenBank/DDBJ databases">
        <title>Genome sequencing of Phaeobacter antarcticus sp. nov. SM1211.</title>
        <authorList>
            <person name="Zhang X.-Y."/>
            <person name="Liu C."/>
            <person name="Chen X.-L."/>
            <person name="Xie B.-B."/>
            <person name="Qin Q.-L."/>
            <person name="Rong J.-C."/>
            <person name="Zhang Y.-Z."/>
        </authorList>
    </citation>
    <scope>NUCLEOTIDE SEQUENCE [LARGE SCALE GENOMIC DNA]</scope>
    <source>
        <strain evidence="2 3">SM1211</strain>
    </source>
</reference>
<dbReference type="GO" id="GO:0009103">
    <property type="term" value="P:lipopolysaccharide biosynthetic process"/>
    <property type="evidence" value="ECO:0007669"/>
    <property type="project" value="TreeGrafter"/>
</dbReference>
<dbReference type="AlphaFoldDB" id="A0A2G8RK79"/>
<dbReference type="Gene3D" id="3.40.50.2000">
    <property type="entry name" value="Glycogen Phosphorylase B"/>
    <property type="match status" value="2"/>
</dbReference>
<keyword evidence="3" id="KW-1185">Reference proteome</keyword>
<evidence type="ECO:0000256" key="1">
    <source>
        <dbReference type="ARBA" id="ARBA00022679"/>
    </source>
</evidence>
<accession>A0A2G8RK79</accession>
<dbReference type="EMBL" id="AWWI01000017">
    <property type="protein sequence ID" value="PIL21984.1"/>
    <property type="molecule type" value="Genomic_DNA"/>
</dbReference>
<dbReference type="Pfam" id="PF13692">
    <property type="entry name" value="Glyco_trans_1_4"/>
    <property type="match status" value="1"/>
</dbReference>
<dbReference type="Proteomes" id="UP000231259">
    <property type="component" value="Unassembled WGS sequence"/>
</dbReference>
<name>A0A2G8RK79_9RHOB</name>
<dbReference type="SUPFAM" id="SSF53756">
    <property type="entry name" value="UDP-Glycosyltransferase/glycogen phosphorylase"/>
    <property type="match status" value="1"/>
</dbReference>
<evidence type="ECO:0000313" key="3">
    <source>
        <dbReference type="Proteomes" id="UP000231259"/>
    </source>
</evidence>
<gene>
    <name evidence="2" type="ORF">P775_01420</name>
</gene>
<protein>
    <recommendedName>
        <fullName evidence="4">Glycosyl transferase family 1 domain-containing protein</fullName>
    </recommendedName>
</protein>
<dbReference type="PANTHER" id="PTHR46401:SF2">
    <property type="entry name" value="GLYCOSYLTRANSFERASE WBBK-RELATED"/>
    <property type="match status" value="1"/>
</dbReference>